<dbReference type="Proteomes" id="UP000185003">
    <property type="component" value="Unassembled WGS sequence"/>
</dbReference>
<name>A0A1N6K0F5_9BACT</name>
<dbReference type="AlphaFoldDB" id="A0A1N6K0F5"/>
<accession>A0A1N6K0F5</accession>
<feature type="chain" id="PRO_5012184594" evidence="1">
    <location>
        <begin position="20"/>
        <end position="148"/>
    </location>
</feature>
<organism evidence="2 3">
    <name type="scientific">Chitinophaga niabensis</name>
    <dbReference type="NCBI Taxonomy" id="536979"/>
    <lineage>
        <taxon>Bacteria</taxon>
        <taxon>Pseudomonadati</taxon>
        <taxon>Bacteroidota</taxon>
        <taxon>Chitinophagia</taxon>
        <taxon>Chitinophagales</taxon>
        <taxon>Chitinophagaceae</taxon>
        <taxon>Chitinophaga</taxon>
    </lineage>
</organism>
<sequence length="148" mass="15422">MKTRGLMLIALLISGAAFAQNTTVKTEQTTSVTVKARSGNEEATAKGNATVKSDAAVHNDAETISQSTIALEKDISGTTFDMKDAADQKMNAVVETGKQSTASMAQGIKNTLNSSAGISGGLMKTTSLKIAPVKINSQIISRTGLFIR</sequence>
<evidence type="ECO:0000313" key="2">
    <source>
        <dbReference type="EMBL" id="SIO50058.1"/>
    </source>
</evidence>
<proteinExistence type="predicted"/>
<keyword evidence="1" id="KW-0732">Signal</keyword>
<protein>
    <submittedName>
        <fullName evidence="2">Uncharacterized protein</fullName>
    </submittedName>
</protein>
<reference evidence="2 3" key="1">
    <citation type="submission" date="2016-11" db="EMBL/GenBank/DDBJ databases">
        <authorList>
            <person name="Jaros S."/>
            <person name="Januszkiewicz K."/>
            <person name="Wedrychowicz H."/>
        </authorList>
    </citation>
    <scope>NUCLEOTIDE SEQUENCE [LARGE SCALE GENOMIC DNA]</scope>
    <source>
        <strain evidence="2 3">DSM 24787</strain>
    </source>
</reference>
<dbReference type="EMBL" id="FSRA01000002">
    <property type="protein sequence ID" value="SIO50058.1"/>
    <property type="molecule type" value="Genomic_DNA"/>
</dbReference>
<evidence type="ECO:0000256" key="1">
    <source>
        <dbReference type="SAM" id="SignalP"/>
    </source>
</evidence>
<keyword evidence="3" id="KW-1185">Reference proteome</keyword>
<dbReference type="RefSeq" id="WP_143197564.1">
    <property type="nucleotide sequence ID" value="NZ_FSRA01000002.1"/>
</dbReference>
<gene>
    <name evidence="2" type="ORF">SAMN04488055_4829</name>
</gene>
<feature type="signal peptide" evidence="1">
    <location>
        <begin position="1"/>
        <end position="19"/>
    </location>
</feature>
<evidence type="ECO:0000313" key="3">
    <source>
        <dbReference type="Proteomes" id="UP000185003"/>
    </source>
</evidence>